<dbReference type="InterPro" id="IPR002586">
    <property type="entry name" value="CobQ/CobB/MinD/ParA_Nub-bd_dom"/>
</dbReference>
<reference evidence="2 3" key="1">
    <citation type="submission" date="2016-07" db="EMBL/GenBank/DDBJ databases">
        <authorList>
            <person name="Lefevre C.T."/>
        </authorList>
    </citation>
    <scope>NUCLEOTIDE SEQUENCE [LARGE SCALE GENOMIC DNA]</scope>
    <source>
        <strain evidence="2">PR1</strain>
    </source>
</reference>
<dbReference type="OrthoDB" id="9804460at2"/>
<dbReference type="Proteomes" id="UP000231658">
    <property type="component" value="Unassembled WGS sequence"/>
</dbReference>
<dbReference type="AlphaFoldDB" id="A0A1C3RLL2"/>
<dbReference type="PANTHER" id="PTHR13696:SF96">
    <property type="entry name" value="COBQ_COBB_MIND_PARA NUCLEOTIDE BINDING DOMAIN-CONTAINING PROTEIN"/>
    <property type="match status" value="1"/>
</dbReference>
<dbReference type="SUPFAM" id="SSF52540">
    <property type="entry name" value="P-loop containing nucleoside triphosphate hydrolases"/>
    <property type="match status" value="1"/>
</dbReference>
<organism evidence="2 3">
    <name type="scientific">Candidatus Terasakiella magnetica</name>
    <dbReference type="NCBI Taxonomy" id="1867952"/>
    <lineage>
        <taxon>Bacteria</taxon>
        <taxon>Pseudomonadati</taxon>
        <taxon>Pseudomonadota</taxon>
        <taxon>Alphaproteobacteria</taxon>
        <taxon>Rhodospirillales</taxon>
        <taxon>Terasakiellaceae</taxon>
        <taxon>Terasakiella</taxon>
    </lineage>
</organism>
<proteinExistence type="predicted"/>
<dbReference type="EMBL" id="FLYE01000047">
    <property type="protein sequence ID" value="SCA58123.1"/>
    <property type="molecule type" value="Genomic_DNA"/>
</dbReference>
<dbReference type="CDD" id="cd02042">
    <property type="entry name" value="ParAB_family"/>
    <property type="match status" value="1"/>
</dbReference>
<feature type="domain" description="CobQ/CobB/MinD/ParA nucleotide binding" evidence="1">
    <location>
        <begin position="7"/>
        <end position="181"/>
    </location>
</feature>
<dbReference type="PANTHER" id="PTHR13696">
    <property type="entry name" value="P-LOOP CONTAINING NUCLEOSIDE TRIPHOSPHATE HYDROLASE"/>
    <property type="match status" value="1"/>
</dbReference>
<dbReference type="Gene3D" id="3.40.50.300">
    <property type="entry name" value="P-loop containing nucleotide triphosphate hydrolases"/>
    <property type="match status" value="1"/>
</dbReference>
<dbReference type="InterPro" id="IPR027417">
    <property type="entry name" value="P-loop_NTPase"/>
</dbReference>
<protein>
    <submittedName>
        <fullName evidence="2">Putative ParA protein</fullName>
    </submittedName>
</protein>
<dbReference type="RefSeq" id="WP_069190115.1">
    <property type="nucleotide sequence ID" value="NZ_FLYE01000047.1"/>
</dbReference>
<accession>A0A1C3RLL2</accession>
<name>A0A1C3RLL2_9PROT</name>
<sequence>MTGQVLSVVQKKGGSGKTTVLASIATLMHEDGAKVAAIDTDPLTPLADFVEACNKQGIEIDYEIETDERALPKLILAYKKEYDIVLIDTAGIDSKATDHSIQLSDLILVPVKAAKPDAKGLVHILETIETQAALKAAHIGEDNFKVPTYIVFSDFKPNTKMAKISSQLIIQKAKAKDITVLDGKMLHRTLFEDFISFGGFLEGNARSAAKDVLASLQIANALDYYDKKKR</sequence>
<dbReference type="Pfam" id="PF01656">
    <property type="entry name" value="CbiA"/>
    <property type="match status" value="1"/>
</dbReference>
<keyword evidence="3" id="KW-1185">Reference proteome</keyword>
<evidence type="ECO:0000313" key="2">
    <source>
        <dbReference type="EMBL" id="SCA58123.1"/>
    </source>
</evidence>
<evidence type="ECO:0000313" key="3">
    <source>
        <dbReference type="Proteomes" id="UP000231658"/>
    </source>
</evidence>
<gene>
    <name evidence="2" type="ORF">MTBPR1_80177</name>
</gene>
<evidence type="ECO:0000259" key="1">
    <source>
        <dbReference type="Pfam" id="PF01656"/>
    </source>
</evidence>
<dbReference type="InterPro" id="IPR050678">
    <property type="entry name" value="DNA_Partitioning_ATPase"/>
</dbReference>
<dbReference type="STRING" id="1867952.MTBPR1_80177"/>